<comment type="caution">
    <text evidence="2">The sequence shown here is derived from an EMBL/GenBank/DDBJ whole genome shotgun (WGS) entry which is preliminary data.</text>
</comment>
<evidence type="ECO:0000259" key="1">
    <source>
        <dbReference type="PROSITE" id="PS00028"/>
    </source>
</evidence>
<gene>
    <name evidence="2" type="ORF">NQ318_005385</name>
</gene>
<sequence length="129" mass="14784">MKIEDAATGDPIWTNNVELITHENLGTTDQEPPQNMDVIILPPTDLKLPTTIENTYSLQNNYIVLRENGVKNDKVKLANLENTVSGDKKKKENFEDMLYFVCNLCPFLCTKDSKITEHLENAHKKQDRH</sequence>
<accession>A0AAV8YY64</accession>
<protein>
    <recommendedName>
        <fullName evidence="1">C2H2-type domain-containing protein</fullName>
    </recommendedName>
</protein>
<keyword evidence="3" id="KW-1185">Reference proteome</keyword>
<evidence type="ECO:0000313" key="3">
    <source>
        <dbReference type="Proteomes" id="UP001162162"/>
    </source>
</evidence>
<dbReference type="Proteomes" id="UP001162162">
    <property type="component" value="Unassembled WGS sequence"/>
</dbReference>
<dbReference type="PROSITE" id="PS00028">
    <property type="entry name" value="ZINC_FINGER_C2H2_1"/>
    <property type="match status" value="1"/>
</dbReference>
<organism evidence="2 3">
    <name type="scientific">Aromia moschata</name>
    <dbReference type="NCBI Taxonomy" id="1265417"/>
    <lineage>
        <taxon>Eukaryota</taxon>
        <taxon>Metazoa</taxon>
        <taxon>Ecdysozoa</taxon>
        <taxon>Arthropoda</taxon>
        <taxon>Hexapoda</taxon>
        <taxon>Insecta</taxon>
        <taxon>Pterygota</taxon>
        <taxon>Neoptera</taxon>
        <taxon>Endopterygota</taxon>
        <taxon>Coleoptera</taxon>
        <taxon>Polyphaga</taxon>
        <taxon>Cucujiformia</taxon>
        <taxon>Chrysomeloidea</taxon>
        <taxon>Cerambycidae</taxon>
        <taxon>Cerambycinae</taxon>
        <taxon>Callichromatini</taxon>
        <taxon>Aromia</taxon>
    </lineage>
</organism>
<name>A0AAV8YY64_9CUCU</name>
<dbReference type="EMBL" id="JAPWTK010000035">
    <property type="protein sequence ID" value="KAJ8955840.1"/>
    <property type="molecule type" value="Genomic_DNA"/>
</dbReference>
<feature type="domain" description="C2H2-type" evidence="1">
    <location>
        <begin position="102"/>
        <end position="123"/>
    </location>
</feature>
<dbReference type="InterPro" id="IPR013087">
    <property type="entry name" value="Znf_C2H2_type"/>
</dbReference>
<dbReference type="AlphaFoldDB" id="A0AAV8YY64"/>
<evidence type="ECO:0000313" key="2">
    <source>
        <dbReference type="EMBL" id="KAJ8955840.1"/>
    </source>
</evidence>
<proteinExistence type="predicted"/>
<reference evidence="2" key="1">
    <citation type="journal article" date="2023" name="Insect Mol. Biol.">
        <title>Genome sequencing provides insights into the evolution of gene families encoding plant cell wall-degrading enzymes in longhorned beetles.</title>
        <authorList>
            <person name="Shin N.R."/>
            <person name="Okamura Y."/>
            <person name="Kirsch R."/>
            <person name="Pauchet Y."/>
        </authorList>
    </citation>
    <scope>NUCLEOTIDE SEQUENCE</scope>
    <source>
        <strain evidence="2">AMC_N1</strain>
    </source>
</reference>